<proteinExistence type="predicted"/>
<dbReference type="InterPro" id="IPR014030">
    <property type="entry name" value="Ketoacyl_synth_N"/>
</dbReference>
<name>A0A378TUC6_NEIEL</name>
<organism evidence="2 3">
    <name type="scientific">Neisseria elongata</name>
    <dbReference type="NCBI Taxonomy" id="495"/>
    <lineage>
        <taxon>Bacteria</taxon>
        <taxon>Pseudomonadati</taxon>
        <taxon>Pseudomonadota</taxon>
        <taxon>Betaproteobacteria</taxon>
        <taxon>Neisseriales</taxon>
        <taxon>Neisseriaceae</taxon>
        <taxon>Neisseria</taxon>
    </lineage>
</organism>
<evidence type="ECO:0000259" key="1">
    <source>
        <dbReference type="Pfam" id="PF13723"/>
    </source>
</evidence>
<protein>
    <recommendedName>
        <fullName evidence="1">Beta-ketoacyl synthase-like N-terminal domain-containing protein</fullName>
    </recommendedName>
</protein>
<evidence type="ECO:0000313" key="3">
    <source>
        <dbReference type="Proteomes" id="UP000254927"/>
    </source>
</evidence>
<gene>
    <name evidence="2" type="ORF">NCTC10660_00070</name>
</gene>
<dbReference type="Pfam" id="PF13723">
    <property type="entry name" value="Ketoacyl-synt_2"/>
    <property type="match status" value="1"/>
</dbReference>
<sequence length="271" mass="30036">MPANRFLCYNPATFHPPDRPPETMTADFRLRFSIQSWHAASTRLHTGEDWAAWASGRLNAADLPDTPPKVDFLPAMQRRRLSLSARLLFAAAHPLLAEGESCPLVLASHDGEINRSFDLWATLFRDNEVSPTSFGLSVHNALAGQWSMLRGDMSEYTALSVRQSSLETAVLEAAGLLADGAERVLVLVADEPLQAQYPVAPVERAPFAHALALLLTAGEEWELSPAAHDAGGTANCGYWGALEWLRQRHSDGRLWINRYADKAWQWQRLTP</sequence>
<evidence type="ECO:0000313" key="2">
    <source>
        <dbReference type="EMBL" id="STZ66619.1"/>
    </source>
</evidence>
<dbReference type="AlphaFoldDB" id="A0A378TUC6"/>
<dbReference type="GO" id="GO:0016746">
    <property type="term" value="F:acyltransferase activity"/>
    <property type="evidence" value="ECO:0007669"/>
    <property type="project" value="InterPro"/>
</dbReference>
<accession>A0A378TUC6</accession>
<feature type="domain" description="Beta-ketoacyl synthase-like N-terminal" evidence="1">
    <location>
        <begin position="50"/>
        <end position="267"/>
    </location>
</feature>
<dbReference type="EMBL" id="UGQW01000001">
    <property type="protein sequence ID" value="STZ66619.1"/>
    <property type="molecule type" value="Genomic_DNA"/>
</dbReference>
<reference evidence="2 3" key="1">
    <citation type="submission" date="2018-06" db="EMBL/GenBank/DDBJ databases">
        <authorList>
            <consortium name="Pathogen Informatics"/>
            <person name="Doyle S."/>
        </authorList>
    </citation>
    <scope>NUCLEOTIDE SEQUENCE [LARGE SCALE GENOMIC DNA]</scope>
    <source>
        <strain evidence="2 3">NCTC10660</strain>
    </source>
</reference>
<dbReference type="Proteomes" id="UP000254927">
    <property type="component" value="Unassembled WGS sequence"/>
</dbReference>
<dbReference type="InterPro" id="IPR016039">
    <property type="entry name" value="Thiolase-like"/>
</dbReference>
<dbReference type="SUPFAM" id="SSF53901">
    <property type="entry name" value="Thiolase-like"/>
    <property type="match status" value="1"/>
</dbReference>